<comment type="catalytic activity">
    <reaction evidence="6">
        <text>a 6-O-methyl-2'-deoxyguanosine in DNA + L-cysteinyl-[protein] = S-methyl-L-cysteinyl-[protein] + a 2'-deoxyguanosine in DNA</text>
        <dbReference type="Rhea" id="RHEA:24000"/>
        <dbReference type="Rhea" id="RHEA-COMP:10131"/>
        <dbReference type="Rhea" id="RHEA-COMP:10132"/>
        <dbReference type="Rhea" id="RHEA-COMP:11367"/>
        <dbReference type="Rhea" id="RHEA-COMP:11368"/>
        <dbReference type="ChEBI" id="CHEBI:29950"/>
        <dbReference type="ChEBI" id="CHEBI:82612"/>
        <dbReference type="ChEBI" id="CHEBI:85445"/>
        <dbReference type="ChEBI" id="CHEBI:85448"/>
        <dbReference type="EC" id="2.1.1.63"/>
    </reaction>
</comment>
<dbReference type="Pfam" id="PF01035">
    <property type="entry name" value="DNA_binding_1"/>
    <property type="match status" value="1"/>
</dbReference>
<keyword evidence="5" id="KW-0234">DNA repair</keyword>
<sequence length="186" mass="19653">MPEPRYCLFDTAIGRCGLAWSDAGLRALALPEASAGETLRVLLRACPGAEAALPEELASDTWVGVAVAQITALLDGEKPSLLQFPLDLEGIGPFYRRVYDEARRIPPGQTKSYGEIARALGQPGASRAVGQALGRNPLPIVVPCHRVLAAGGRPGGFSAPGGIITKWRLLEIEGALPDEQPDLFSS</sequence>
<dbReference type="NCBIfam" id="TIGR00589">
    <property type="entry name" value="ogt"/>
    <property type="match status" value="1"/>
</dbReference>
<organism evidence="8 9">
    <name type="scientific">Aquibaculum arenosum</name>
    <dbReference type="NCBI Taxonomy" id="3032591"/>
    <lineage>
        <taxon>Bacteria</taxon>
        <taxon>Pseudomonadati</taxon>
        <taxon>Pseudomonadota</taxon>
        <taxon>Alphaproteobacteria</taxon>
        <taxon>Rhodospirillales</taxon>
        <taxon>Rhodovibrionaceae</taxon>
        <taxon>Aquibaculum</taxon>
    </lineage>
</organism>
<comment type="caution">
    <text evidence="8">The sequence shown here is derived from an EMBL/GenBank/DDBJ whole genome shotgun (WGS) entry which is preliminary data.</text>
</comment>
<gene>
    <name evidence="8" type="ORF">P2G67_07685</name>
</gene>
<evidence type="ECO:0000313" key="9">
    <source>
        <dbReference type="Proteomes" id="UP001215503"/>
    </source>
</evidence>
<dbReference type="InterPro" id="IPR001497">
    <property type="entry name" value="MethylDNA_cys_MeTrfase_AS"/>
</dbReference>
<evidence type="ECO:0000256" key="2">
    <source>
        <dbReference type="ARBA" id="ARBA00022603"/>
    </source>
</evidence>
<evidence type="ECO:0000259" key="7">
    <source>
        <dbReference type="Pfam" id="PF01035"/>
    </source>
</evidence>
<name>A0ABT5YLP7_9PROT</name>
<accession>A0ABT5YLP7</accession>
<evidence type="ECO:0000256" key="6">
    <source>
        <dbReference type="ARBA" id="ARBA00049348"/>
    </source>
</evidence>
<dbReference type="PANTHER" id="PTHR10815:SF5">
    <property type="entry name" value="METHYLATED-DNA--PROTEIN-CYSTEINE METHYLTRANSFERASE"/>
    <property type="match status" value="1"/>
</dbReference>
<dbReference type="InterPro" id="IPR036217">
    <property type="entry name" value="MethylDNA_cys_MeTrfase_DNAb"/>
</dbReference>
<keyword evidence="9" id="KW-1185">Reference proteome</keyword>
<dbReference type="SUPFAM" id="SSF53155">
    <property type="entry name" value="Methylated DNA-protein cysteine methyltransferase domain"/>
    <property type="match status" value="1"/>
</dbReference>
<dbReference type="RefSeq" id="WP_275821668.1">
    <property type="nucleotide sequence ID" value="NZ_JARHUD010000004.1"/>
</dbReference>
<dbReference type="PANTHER" id="PTHR10815">
    <property type="entry name" value="METHYLATED-DNA--PROTEIN-CYSTEINE METHYLTRANSFERASE"/>
    <property type="match status" value="1"/>
</dbReference>
<proteinExistence type="predicted"/>
<dbReference type="Gene3D" id="1.10.10.10">
    <property type="entry name" value="Winged helix-like DNA-binding domain superfamily/Winged helix DNA-binding domain"/>
    <property type="match status" value="1"/>
</dbReference>
<comment type="catalytic activity">
    <reaction evidence="1">
        <text>a 4-O-methyl-thymidine in DNA + L-cysteinyl-[protein] = a thymidine in DNA + S-methyl-L-cysteinyl-[protein]</text>
        <dbReference type="Rhea" id="RHEA:53428"/>
        <dbReference type="Rhea" id="RHEA-COMP:10131"/>
        <dbReference type="Rhea" id="RHEA-COMP:10132"/>
        <dbReference type="Rhea" id="RHEA-COMP:13555"/>
        <dbReference type="Rhea" id="RHEA-COMP:13556"/>
        <dbReference type="ChEBI" id="CHEBI:29950"/>
        <dbReference type="ChEBI" id="CHEBI:82612"/>
        <dbReference type="ChEBI" id="CHEBI:137386"/>
        <dbReference type="ChEBI" id="CHEBI:137387"/>
        <dbReference type="EC" id="2.1.1.63"/>
    </reaction>
</comment>
<dbReference type="InterPro" id="IPR014048">
    <property type="entry name" value="MethylDNA_cys_MeTrfase_DNA-bd"/>
</dbReference>
<feature type="domain" description="Methylated-DNA-[protein]-cysteine S-methyltransferase DNA binding" evidence="7">
    <location>
        <begin position="93"/>
        <end position="175"/>
    </location>
</feature>
<dbReference type="SUPFAM" id="SSF46767">
    <property type="entry name" value="Methylated DNA-protein cysteine methyltransferase, C-terminal domain"/>
    <property type="match status" value="1"/>
</dbReference>
<protein>
    <submittedName>
        <fullName evidence="8">Methylated-DNA--[protein]-cysteine S-methyltransferase</fullName>
    </submittedName>
</protein>
<evidence type="ECO:0000256" key="3">
    <source>
        <dbReference type="ARBA" id="ARBA00022679"/>
    </source>
</evidence>
<dbReference type="EMBL" id="JARHUD010000004">
    <property type="protein sequence ID" value="MDF2095854.1"/>
    <property type="molecule type" value="Genomic_DNA"/>
</dbReference>
<dbReference type="InterPro" id="IPR036388">
    <property type="entry name" value="WH-like_DNA-bd_sf"/>
</dbReference>
<keyword evidence="3" id="KW-0808">Transferase</keyword>
<evidence type="ECO:0000313" key="8">
    <source>
        <dbReference type="EMBL" id="MDF2095854.1"/>
    </source>
</evidence>
<keyword evidence="2" id="KW-0489">Methyltransferase</keyword>
<evidence type="ECO:0000256" key="1">
    <source>
        <dbReference type="ARBA" id="ARBA00001286"/>
    </source>
</evidence>
<dbReference type="InterPro" id="IPR036631">
    <property type="entry name" value="MGMT_N_sf"/>
</dbReference>
<evidence type="ECO:0000256" key="5">
    <source>
        <dbReference type="ARBA" id="ARBA00023204"/>
    </source>
</evidence>
<keyword evidence="4" id="KW-0227">DNA damage</keyword>
<evidence type="ECO:0000256" key="4">
    <source>
        <dbReference type="ARBA" id="ARBA00022763"/>
    </source>
</evidence>
<dbReference type="CDD" id="cd06445">
    <property type="entry name" value="ATase"/>
    <property type="match status" value="1"/>
</dbReference>
<dbReference type="Proteomes" id="UP001215503">
    <property type="component" value="Unassembled WGS sequence"/>
</dbReference>
<dbReference type="PROSITE" id="PS00374">
    <property type="entry name" value="MGMT"/>
    <property type="match status" value="1"/>
</dbReference>
<reference evidence="8 9" key="1">
    <citation type="submission" date="2023-03" db="EMBL/GenBank/DDBJ databases">
        <title>Fodinicurvata sp. CAU 1616 isolated from sea sendiment.</title>
        <authorList>
            <person name="Kim W."/>
        </authorList>
    </citation>
    <scope>NUCLEOTIDE SEQUENCE [LARGE SCALE GENOMIC DNA]</scope>
    <source>
        <strain evidence="8 9">CAU 1616</strain>
    </source>
</reference>